<dbReference type="AlphaFoldDB" id="A0A1M4TYB8"/>
<dbReference type="EMBL" id="FQVN01000001">
    <property type="protein sequence ID" value="SHE49429.1"/>
    <property type="molecule type" value="Genomic_DNA"/>
</dbReference>
<dbReference type="STRING" id="2017.SAMN05444320_101234"/>
<evidence type="ECO:0000259" key="3">
    <source>
        <dbReference type="Pfam" id="PF20789"/>
    </source>
</evidence>
<dbReference type="SUPFAM" id="SSF54637">
    <property type="entry name" value="Thioesterase/thiol ester dehydrase-isomerase"/>
    <property type="match status" value="2"/>
</dbReference>
<dbReference type="InterPro" id="IPR049449">
    <property type="entry name" value="TesB_ACOT8-like_N"/>
</dbReference>
<proteinExistence type="predicted"/>
<protein>
    <submittedName>
        <fullName evidence="4">Acyl-CoA thioesterase</fullName>
    </submittedName>
</protein>
<dbReference type="InterPro" id="IPR029069">
    <property type="entry name" value="HotDog_dom_sf"/>
</dbReference>
<gene>
    <name evidence="4" type="ORF">SAMN05444320_101234</name>
</gene>
<feature type="domain" description="Acyl-CoA thioesterase-like N-terminal HotDog" evidence="2">
    <location>
        <begin position="48"/>
        <end position="133"/>
    </location>
</feature>
<dbReference type="InterPro" id="IPR042171">
    <property type="entry name" value="Acyl-CoA_hotdog"/>
</dbReference>
<accession>A0A1M4TYB8</accession>
<dbReference type="Pfam" id="PF20789">
    <property type="entry name" value="4HBT_3C"/>
    <property type="match status" value="1"/>
</dbReference>
<feature type="domain" description="Acyl-CoA thioesterase-like C-terminal" evidence="3">
    <location>
        <begin position="157"/>
        <end position="287"/>
    </location>
</feature>
<keyword evidence="1" id="KW-0732">Signal</keyword>
<keyword evidence="5" id="KW-1185">Reference proteome</keyword>
<feature type="signal peptide" evidence="1">
    <location>
        <begin position="1"/>
        <end position="26"/>
    </location>
</feature>
<evidence type="ECO:0000259" key="2">
    <source>
        <dbReference type="Pfam" id="PF13622"/>
    </source>
</evidence>
<sequence>MTTGLPASRTASASASSASPSITAFAAFSSASAVRPLGDGSFTAELSAVWTIGGRPHGGYLLSVLTRAALAAVDRDGPTPLDPLAVSAQFLHAPEVGPVLLRTEVRRTGRTVNVVHAVLEQRGRVCVDATVTAGALPDAEPAWADLPSMPATPPARAVDVGASPMAEVFRVAQGCDLRLDPDTAAFLAERPGAEPVLRLWVRPRGEEPDALFALAAGDITPPVTFNLGRIGWSPTVQLTALLRARPAPGWLRVEARSRAVHGQWFDEDLTVVDAAGRLVCQARQLALTPAEHRPFRQER</sequence>
<dbReference type="InterPro" id="IPR052389">
    <property type="entry name" value="Sec_Metab_Biosynth-Assoc"/>
</dbReference>
<organism evidence="4 5">
    <name type="scientific">Streptoalloteichus hindustanus</name>
    <dbReference type="NCBI Taxonomy" id="2017"/>
    <lineage>
        <taxon>Bacteria</taxon>
        <taxon>Bacillati</taxon>
        <taxon>Actinomycetota</taxon>
        <taxon>Actinomycetes</taxon>
        <taxon>Pseudonocardiales</taxon>
        <taxon>Pseudonocardiaceae</taxon>
        <taxon>Streptoalloteichus</taxon>
    </lineage>
</organism>
<dbReference type="InterPro" id="IPR049450">
    <property type="entry name" value="ACOT8-like_C"/>
</dbReference>
<reference evidence="4 5" key="1">
    <citation type="submission" date="2016-11" db="EMBL/GenBank/DDBJ databases">
        <authorList>
            <person name="Jaros S."/>
            <person name="Januszkiewicz K."/>
            <person name="Wedrychowicz H."/>
        </authorList>
    </citation>
    <scope>NUCLEOTIDE SEQUENCE [LARGE SCALE GENOMIC DNA]</scope>
    <source>
        <strain evidence="4 5">DSM 44523</strain>
    </source>
</reference>
<dbReference type="Gene3D" id="2.40.160.210">
    <property type="entry name" value="Acyl-CoA thioesterase, double hotdog domain"/>
    <property type="match status" value="1"/>
</dbReference>
<name>A0A1M4TYB8_STRHI</name>
<evidence type="ECO:0000313" key="5">
    <source>
        <dbReference type="Proteomes" id="UP000184501"/>
    </source>
</evidence>
<dbReference type="PANTHER" id="PTHR38110:SF1">
    <property type="entry name" value="THIOESTERASE DOMAIN-CONTAINING PROTEIN"/>
    <property type="match status" value="1"/>
</dbReference>
<dbReference type="Proteomes" id="UP000184501">
    <property type="component" value="Unassembled WGS sequence"/>
</dbReference>
<dbReference type="PANTHER" id="PTHR38110">
    <property type="entry name" value="CHROMOSOME 23, WHOLE GENOME SHOTGUN SEQUENCE"/>
    <property type="match status" value="1"/>
</dbReference>
<evidence type="ECO:0000313" key="4">
    <source>
        <dbReference type="EMBL" id="SHE49429.1"/>
    </source>
</evidence>
<dbReference type="Pfam" id="PF13622">
    <property type="entry name" value="4HBT_3"/>
    <property type="match status" value="1"/>
</dbReference>
<feature type="chain" id="PRO_5012951314" evidence="1">
    <location>
        <begin position="27"/>
        <end position="299"/>
    </location>
</feature>
<evidence type="ECO:0000256" key="1">
    <source>
        <dbReference type="SAM" id="SignalP"/>
    </source>
</evidence>